<organism evidence="2 3">
    <name type="scientific">Ficus carica</name>
    <name type="common">Common fig</name>
    <dbReference type="NCBI Taxonomy" id="3494"/>
    <lineage>
        <taxon>Eukaryota</taxon>
        <taxon>Viridiplantae</taxon>
        <taxon>Streptophyta</taxon>
        <taxon>Embryophyta</taxon>
        <taxon>Tracheophyta</taxon>
        <taxon>Spermatophyta</taxon>
        <taxon>Magnoliopsida</taxon>
        <taxon>eudicotyledons</taxon>
        <taxon>Gunneridae</taxon>
        <taxon>Pentapetalae</taxon>
        <taxon>rosids</taxon>
        <taxon>fabids</taxon>
        <taxon>Rosales</taxon>
        <taxon>Moraceae</taxon>
        <taxon>Ficeae</taxon>
        <taxon>Ficus</taxon>
    </lineage>
</organism>
<keyword evidence="3" id="KW-1185">Reference proteome</keyword>
<dbReference type="Proteomes" id="UP001187192">
    <property type="component" value="Unassembled WGS sequence"/>
</dbReference>
<sequence length="185" mass="20854">MAEVRENQENFRNASNKVKKKADLGKGKGKRKENLVEQNISNSDADDENNDPTTNRGNIESRDTNEDLSQSNTDEEIDQPEINKKENVRGVTRPDILPVGEKRRQTVEWNQVGQPIGKASVRFSTALGRVEEDSQFEDDEESLTITEDAQGRVQGPEQPGCVRGWGFGVTLKTLEAQRLITTWRK</sequence>
<name>A0AA88E842_FICCA</name>
<comment type="caution">
    <text evidence="2">The sequence shown here is derived from an EMBL/GenBank/DDBJ whole genome shotgun (WGS) entry which is preliminary data.</text>
</comment>
<protein>
    <submittedName>
        <fullName evidence="2">Uncharacterized protein</fullName>
    </submittedName>
</protein>
<evidence type="ECO:0000313" key="2">
    <source>
        <dbReference type="EMBL" id="GMN65459.1"/>
    </source>
</evidence>
<proteinExistence type="predicted"/>
<evidence type="ECO:0000256" key="1">
    <source>
        <dbReference type="SAM" id="MobiDB-lite"/>
    </source>
</evidence>
<accession>A0AA88E842</accession>
<dbReference type="AlphaFoldDB" id="A0AA88E842"/>
<evidence type="ECO:0000313" key="3">
    <source>
        <dbReference type="Proteomes" id="UP001187192"/>
    </source>
</evidence>
<dbReference type="EMBL" id="BTGU01000236">
    <property type="protein sequence ID" value="GMN65459.1"/>
    <property type="molecule type" value="Genomic_DNA"/>
</dbReference>
<feature type="region of interest" description="Disordered" evidence="1">
    <location>
        <begin position="1"/>
        <end position="99"/>
    </location>
</feature>
<reference evidence="2" key="1">
    <citation type="submission" date="2023-07" db="EMBL/GenBank/DDBJ databases">
        <title>draft genome sequence of fig (Ficus carica).</title>
        <authorList>
            <person name="Takahashi T."/>
            <person name="Nishimura K."/>
        </authorList>
    </citation>
    <scope>NUCLEOTIDE SEQUENCE</scope>
</reference>
<gene>
    <name evidence="2" type="ORF">TIFTF001_034521</name>
</gene>